<dbReference type="InterPro" id="IPR045055">
    <property type="entry name" value="DNA2/NAM7-like"/>
</dbReference>
<gene>
    <name evidence="2" type="ORF">HU200_050930</name>
</gene>
<dbReference type="GO" id="GO:0004386">
    <property type="term" value="F:helicase activity"/>
    <property type="evidence" value="ECO:0007669"/>
    <property type="project" value="InterPro"/>
</dbReference>
<evidence type="ECO:0000313" key="2">
    <source>
        <dbReference type="EMBL" id="KAF8669762.1"/>
    </source>
</evidence>
<dbReference type="SUPFAM" id="SSF52540">
    <property type="entry name" value="P-loop containing nucleoside triphosphate hydrolases"/>
    <property type="match status" value="1"/>
</dbReference>
<dbReference type="Proteomes" id="UP000636709">
    <property type="component" value="Unassembled WGS sequence"/>
</dbReference>
<dbReference type="InterPro" id="IPR041677">
    <property type="entry name" value="DNA2/NAM7_AAA_11"/>
</dbReference>
<dbReference type="InterPro" id="IPR027417">
    <property type="entry name" value="P-loop_NTPase"/>
</dbReference>
<name>A0A835E8A4_9POAL</name>
<evidence type="ECO:0000259" key="1">
    <source>
        <dbReference type="Pfam" id="PF13086"/>
    </source>
</evidence>
<keyword evidence="3" id="KW-1185">Reference proteome</keyword>
<proteinExistence type="predicted"/>
<dbReference type="AlphaFoldDB" id="A0A835E8A4"/>
<comment type="caution">
    <text evidence="2">The sequence shown here is derived from an EMBL/GenBank/DDBJ whole genome shotgun (WGS) entry which is preliminary data.</text>
</comment>
<feature type="domain" description="DNA2/NAM7 helicase helicase" evidence="1">
    <location>
        <begin position="27"/>
        <end position="143"/>
    </location>
</feature>
<evidence type="ECO:0000313" key="3">
    <source>
        <dbReference type="Proteomes" id="UP000636709"/>
    </source>
</evidence>
<protein>
    <recommendedName>
        <fullName evidence="1">DNA2/NAM7 helicase helicase domain-containing protein</fullName>
    </recommendedName>
</protein>
<organism evidence="2 3">
    <name type="scientific">Digitaria exilis</name>
    <dbReference type="NCBI Taxonomy" id="1010633"/>
    <lineage>
        <taxon>Eukaryota</taxon>
        <taxon>Viridiplantae</taxon>
        <taxon>Streptophyta</taxon>
        <taxon>Embryophyta</taxon>
        <taxon>Tracheophyta</taxon>
        <taxon>Spermatophyta</taxon>
        <taxon>Magnoliopsida</taxon>
        <taxon>Liliopsida</taxon>
        <taxon>Poales</taxon>
        <taxon>Poaceae</taxon>
        <taxon>PACMAD clade</taxon>
        <taxon>Panicoideae</taxon>
        <taxon>Panicodae</taxon>
        <taxon>Paniceae</taxon>
        <taxon>Anthephorinae</taxon>
        <taxon>Digitaria</taxon>
    </lineage>
</organism>
<dbReference type="PANTHER" id="PTHR10887">
    <property type="entry name" value="DNA2/NAM7 HELICASE FAMILY"/>
    <property type="match status" value="1"/>
</dbReference>
<dbReference type="Pfam" id="PF13086">
    <property type="entry name" value="AAA_11"/>
    <property type="match status" value="1"/>
</dbReference>
<sequence>MLQADRECRKCTYNENSSAAAYDSFGLNSSQIDAVKSCISAVQCSHRPSAQLIWGPPGTGKTKTVSVMLYRLLQLMPSLRILVCAPTNTAVLQLAFHLVSLIIENTSESKELFNAVLLFGNKERLMKKAGNNKKLSKIFEHLSKGSLVERRLVLCTPFMSSCLRDKVFDILVIDEAANLKECESMIPLASRRINHVVLVGDDKQLQSVVKSTVCLHYKII</sequence>
<dbReference type="Gene3D" id="3.40.50.300">
    <property type="entry name" value="P-loop containing nucleotide triphosphate hydrolases"/>
    <property type="match status" value="1"/>
</dbReference>
<dbReference type="PANTHER" id="PTHR10887:SF515">
    <property type="entry name" value="P-LOOP CONTAINING NUCLEOSIDE TRIPHOSPHATE HYDROLASES SUPERFAMILY PROTEIN"/>
    <property type="match status" value="1"/>
</dbReference>
<dbReference type="OrthoDB" id="695196at2759"/>
<dbReference type="EMBL" id="JACEFO010002268">
    <property type="protein sequence ID" value="KAF8669762.1"/>
    <property type="molecule type" value="Genomic_DNA"/>
</dbReference>
<accession>A0A835E8A4</accession>
<reference evidence="2" key="1">
    <citation type="submission" date="2020-07" db="EMBL/GenBank/DDBJ databases">
        <title>Genome sequence and genetic diversity analysis of an under-domesticated orphan crop, white fonio (Digitaria exilis).</title>
        <authorList>
            <person name="Bennetzen J.L."/>
            <person name="Chen S."/>
            <person name="Ma X."/>
            <person name="Wang X."/>
            <person name="Yssel A.E.J."/>
            <person name="Chaluvadi S.R."/>
            <person name="Johnson M."/>
            <person name="Gangashetty P."/>
            <person name="Hamidou F."/>
            <person name="Sanogo M.D."/>
            <person name="Zwaenepoel A."/>
            <person name="Wallace J."/>
            <person name="Van De Peer Y."/>
            <person name="Van Deynze A."/>
        </authorList>
    </citation>
    <scope>NUCLEOTIDE SEQUENCE</scope>
    <source>
        <tissue evidence="2">Leaves</tissue>
    </source>
</reference>